<evidence type="ECO:0000256" key="2">
    <source>
        <dbReference type="SAM" id="Coils"/>
    </source>
</evidence>
<feature type="transmembrane region" description="Helical" evidence="3">
    <location>
        <begin position="17"/>
        <end position="36"/>
    </location>
</feature>
<name>A0A317ZG82_9BACT</name>
<dbReference type="OrthoDB" id="9781888at2"/>
<dbReference type="Gene3D" id="2.40.30.170">
    <property type="match status" value="1"/>
</dbReference>
<dbReference type="SUPFAM" id="SSF111369">
    <property type="entry name" value="HlyD-like secretion proteins"/>
    <property type="match status" value="1"/>
</dbReference>
<dbReference type="Gene3D" id="2.40.420.20">
    <property type="match status" value="1"/>
</dbReference>
<accession>A0A317ZG82</accession>
<dbReference type="Gene3D" id="1.10.287.470">
    <property type="entry name" value="Helix hairpin bin"/>
    <property type="match status" value="1"/>
</dbReference>
<dbReference type="InParanoid" id="A0A317ZG82"/>
<dbReference type="AlphaFoldDB" id="A0A317ZG82"/>
<dbReference type="GO" id="GO:1990281">
    <property type="term" value="C:efflux pump complex"/>
    <property type="evidence" value="ECO:0007669"/>
    <property type="project" value="TreeGrafter"/>
</dbReference>
<dbReference type="PANTHER" id="PTHR30469">
    <property type="entry name" value="MULTIDRUG RESISTANCE PROTEIN MDTA"/>
    <property type="match status" value="1"/>
</dbReference>
<keyword evidence="3" id="KW-0472">Membrane</keyword>
<dbReference type="RefSeq" id="WP_110131645.1">
    <property type="nucleotide sequence ID" value="NZ_QHJQ01000009.1"/>
</dbReference>
<reference evidence="4 5" key="1">
    <citation type="submission" date="2018-05" db="EMBL/GenBank/DDBJ databases">
        <title>Coraliomargarita sinensis sp. nov., isolated from a marine solar saltern.</title>
        <authorList>
            <person name="Zhou L.Y."/>
        </authorList>
    </citation>
    <scope>NUCLEOTIDE SEQUENCE [LARGE SCALE GENOMIC DNA]</scope>
    <source>
        <strain evidence="4 5">WN38</strain>
    </source>
</reference>
<sequence>MSEEESFEKSKVKSGKLTWIISVGLIVAALAVLYWINSTEPTAERETATLRRAMLVDVIEAEQGTFRPVIVETGTVEPAKEIQLSPQVGGPVIKLHPDFTPGGFIEAGEVVLEIEPADYKNMLAQRESELVEAKTELALEMGRQEVAQRDFELLGERLPEGENNLVLREPQLEAAKTRIDAFEAAVDQAKLDLERTRLRNPFDAQILTRMANLGTQVSEGMPVAEIVGIEKYWVMATVPPSKLPFIAFPSGEEPGAKVELFKRNASGQADQRTGRLFRLIGELEPNTRLARVVIEVDDPLCRKPESAGLPPLLVGEFLEVHIQGESLQDVVRIPVDYLRKNDTAWVMAEDDKLEIRQLDIIFKDSNYAYLKSGISEGERIITSSLSRVTEGAELRVEVENSTPSE</sequence>
<comment type="similarity">
    <text evidence="1">Belongs to the membrane fusion protein (MFP) (TC 8.A.1) family.</text>
</comment>
<keyword evidence="3" id="KW-1133">Transmembrane helix</keyword>
<dbReference type="EMBL" id="QHJQ01000009">
    <property type="protein sequence ID" value="PXA03357.1"/>
    <property type="molecule type" value="Genomic_DNA"/>
</dbReference>
<keyword evidence="2" id="KW-0175">Coiled coil</keyword>
<evidence type="ECO:0000313" key="4">
    <source>
        <dbReference type="EMBL" id="PXA03357.1"/>
    </source>
</evidence>
<evidence type="ECO:0000313" key="5">
    <source>
        <dbReference type="Proteomes" id="UP000247099"/>
    </source>
</evidence>
<keyword evidence="5" id="KW-1185">Reference proteome</keyword>
<keyword evidence="3" id="KW-0812">Transmembrane</keyword>
<dbReference type="InterPro" id="IPR006143">
    <property type="entry name" value="RND_pump_MFP"/>
</dbReference>
<evidence type="ECO:0000256" key="3">
    <source>
        <dbReference type="SAM" id="Phobius"/>
    </source>
</evidence>
<organism evidence="4 5">
    <name type="scientific">Coraliomargarita sinensis</name>
    <dbReference type="NCBI Taxonomy" id="2174842"/>
    <lineage>
        <taxon>Bacteria</taxon>
        <taxon>Pseudomonadati</taxon>
        <taxon>Verrucomicrobiota</taxon>
        <taxon>Opitutia</taxon>
        <taxon>Puniceicoccales</taxon>
        <taxon>Coraliomargaritaceae</taxon>
        <taxon>Coraliomargarita</taxon>
    </lineage>
</organism>
<comment type="caution">
    <text evidence="4">The sequence shown here is derived from an EMBL/GenBank/DDBJ whole genome shotgun (WGS) entry which is preliminary data.</text>
</comment>
<feature type="coiled-coil region" evidence="2">
    <location>
        <begin position="172"/>
        <end position="199"/>
    </location>
</feature>
<dbReference type="PANTHER" id="PTHR30469:SF12">
    <property type="entry name" value="MULTIDRUG RESISTANCE PROTEIN MDTA"/>
    <property type="match status" value="1"/>
</dbReference>
<dbReference type="Proteomes" id="UP000247099">
    <property type="component" value="Unassembled WGS sequence"/>
</dbReference>
<proteinExistence type="inferred from homology"/>
<dbReference type="NCBIfam" id="TIGR01730">
    <property type="entry name" value="RND_mfp"/>
    <property type="match status" value="1"/>
</dbReference>
<dbReference type="Gene3D" id="2.40.50.100">
    <property type="match status" value="1"/>
</dbReference>
<dbReference type="GO" id="GO:0015562">
    <property type="term" value="F:efflux transmembrane transporter activity"/>
    <property type="evidence" value="ECO:0007669"/>
    <property type="project" value="TreeGrafter"/>
</dbReference>
<gene>
    <name evidence="4" type="ORF">DDZ13_11715</name>
</gene>
<protein>
    <submittedName>
        <fullName evidence="4">Efflux transporter periplasmic adaptor subunit</fullName>
    </submittedName>
</protein>
<evidence type="ECO:0000256" key="1">
    <source>
        <dbReference type="ARBA" id="ARBA00009477"/>
    </source>
</evidence>